<dbReference type="AlphaFoldDB" id="A0A4Y9Y5I0"/>
<proteinExistence type="predicted"/>
<protein>
    <recommendedName>
        <fullName evidence="3">CCHC-type domain-containing protein</fullName>
    </recommendedName>
</protein>
<dbReference type="Proteomes" id="UP000298390">
    <property type="component" value="Unassembled WGS sequence"/>
</dbReference>
<evidence type="ECO:0000313" key="2">
    <source>
        <dbReference type="Proteomes" id="UP000298390"/>
    </source>
</evidence>
<gene>
    <name evidence="1" type="ORF">EVJ58_g7262</name>
</gene>
<evidence type="ECO:0000313" key="1">
    <source>
        <dbReference type="EMBL" id="TFY57053.1"/>
    </source>
</evidence>
<accession>A0A4Y9Y5I0</accession>
<dbReference type="EMBL" id="SEKV01000456">
    <property type="protein sequence ID" value="TFY57053.1"/>
    <property type="molecule type" value="Genomic_DNA"/>
</dbReference>
<reference evidence="1 2" key="1">
    <citation type="submission" date="2019-01" db="EMBL/GenBank/DDBJ databases">
        <title>Genome sequencing of the rare red list fungi Fomitopsis rosea.</title>
        <authorList>
            <person name="Buettner E."/>
            <person name="Kellner H."/>
        </authorList>
    </citation>
    <scope>NUCLEOTIDE SEQUENCE [LARGE SCALE GENOMIC DNA]</scope>
    <source>
        <strain evidence="1 2">DSM 105464</strain>
    </source>
</reference>
<name>A0A4Y9Y5I0_9APHY</name>
<evidence type="ECO:0008006" key="3">
    <source>
        <dbReference type="Google" id="ProtNLM"/>
    </source>
</evidence>
<organism evidence="1 2">
    <name type="scientific">Rhodofomes roseus</name>
    <dbReference type="NCBI Taxonomy" id="34475"/>
    <lineage>
        <taxon>Eukaryota</taxon>
        <taxon>Fungi</taxon>
        <taxon>Dikarya</taxon>
        <taxon>Basidiomycota</taxon>
        <taxon>Agaricomycotina</taxon>
        <taxon>Agaricomycetes</taxon>
        <taxon>Polyporales</taxon>
        <taxon>Rhodofomes</taxon>
    </lineage>
</organism>
<sequence>MAMPPMNSAAGARYCPCNDDSHVPEEPEDSYCHHCKKLGHTRFWCLGYFCVSCEKYRTGHRATECPFFIKLNIVNGVVKLEEEEPLLDSDVEVKVEEEEPLLDWDVEVKVEEEEPLLYWDTEVKIEEEEPIL</sequence>
<comment type="caution">
    <text evidence="1">The sequence shown here is derived from an EMBL/GenBank/DDBJ whole genome shotgun (WGS) entry which is preliminary data.</text>
</comment>